<accession>A0A061E486</accession>
<evidence type="ECO:0000313" key="3">
    <source>
        <dbReference type="Proteomes" id="UP000026915"/>
    </source>
</evidence>
<dbReference type="HOGENOM" id="CLU_2836356_0_0_1"/>
<keyword evidence="3" id="KW-1185">Reference proteome</keyword>
<keyword evidence="1" id="KW-0812">Transmembrane</keyword>
<proteinExistence type="predicted"/>
<feature type="transmembrane region" description="Helical" evidence="1">
    <location>
        <begin position="36"/>
        <end position="57"/>
    </location>
</feature>
<dbReference type="InParanoid" id="A0A061E486"/>
<dbReference type="EMBL" id="CM001880">
    <property type="protein sequence ID" value="EOX99447.1"/>
    <property type="molecule type" value="Genomic_DNA"/>
</dbReference>
<keyword evidence="1" id="KW-1133">Transmembrane helix</keyword>
<dbReference type="Proteomes" id="UP000026915">
    <property type="component" value="Chromosome 2"/>
</dbReference>
<reference evidence="2 3" key="1">
    <citation type="journal article" date="2013" name="Genome Biol.">
        <title>The genome sequence of the most widely cultivated cacao type and its use to identify candidate genes regulating pod color.</title>
        <authorList>
            <person name="Motamayor J.C."/>
            <person name="Mockaitis K."/>
            <person name="Schmutz J."/>
            <person name="Haiminen N."/>
            <person name="Iii D.L."/>
            <person name="Cornejo O."/>
            <person name="Findley S.D."/>
            <person name="Zheng P."/>
            <person name="Utro F."/>
            <person name="Royaert S."/>
            <person name="Saski C."/>
            <person name="Jenkins J."/>
            <person name="Podicheti R."/>
            <person name="Zhao M."/>
            <person name="Scheffler B.E."/>
            <person name="Stack J.C."/>
            <person name="Feltus F.A."/>
            <person name="Mustiga G.M."/>
            <person name="Amores F."/>
            <person name="Phillips W."/>
            <person name="Marelli J.P."/>
            <person name="May G.D."/>
            <person name="Shapiro H."/>
            <person name="Ma J."/>
            <person name="Bustamante C.D."/>
            <person name="Schnell R.J."/>
            <person name="Main D."/>
            <person name="Gilbert D."/>
            <person name="Parida L."/>
            <person name="Kuhn D.N."/>
        </authorList>
    </citation>
    <scope>NUCLEOTIDE SEQUENCE [LARGE SCALE GENOMIC DNA]</scope>
    <source>
        <strain evidence="3">cv. Matina 1-6</strain>
    </source>
</reference>
<gene>
    <name evidence="2" type="ORF">TCM_008130</name>
</gene>
<dbReference type="AlphaFoldDB" id="A0A061E486"/>
<sequence length="66" mass="8036">MEDLAYQHRHFVHQIDLPVDRNNTTQLHMLYNVKKLMYQITLIYFLKTIINNCLLFLDDSSNRRLL</sequence>
<organism evidence="2 3">
    <name type="scientific">Theobroma cacao</name>
    <name type="common">Cacao</name>
    <name type="synonym">Cocoa</name>
    <dbReference type="NCBI Taxonomy" id="3641"/>
    <lineage>
        <taxon>Eukaryota</taxon>
        <taxon>Viridiplantae</taxon>
        <taxon>Streptophyta</taxon>
        <taxon>Embryophyta</taxon>
        <taxon>Tracheophyta</taxon>
        <taxon>Spermatophyta</taxon>
        <taxon>Magnoliopsida</taxon>
        <taxon>eudicotyledons</taxon>
        <taxon>Gunneridae</taxon>
        <taxon>Pentapetalae</taxon>
        <taxon>rosids</taxon>
        <taxon>malvids</taxon>
        <taxon>Malvales</taxon>
        <taxon>Malvaceae</taxon>
        <taxon>Byttnerioideae</taxon>
        <taxon>Theobroma</taxon>
    </lineage>
</organism>
<protein>
    <submittedName>
        <fullName evidence="2">Uncharacterized protein</fullName>
    </submittedName>
</protein>
<evidence type="ECO:0000256" key="1">
    <source>
        <dbReference type="SAM" id="Phobius"/>
    </source>
</evidence>
<dbReference type="Gramene" id="EOX99447">
    <property type="protein sequence ID" value="EOX99447"/>
    <property type="gene ID" value="TCM_008130"/>
</dbReference>
<evidence type="ECO:0000313" key="2">
    <source>
        <dbReference type="EMBL" id="EOX99447.1"/>
    </source>
</evidence>
<keyword evidence="1" id="KW-0472">Membrane</keyword>
<name>A0A061E486_THECC</name>